<evidence type="ECO:0000256" key="1">
    <source>
        <dbReference type="ARBA" id="ARBA00001946"/>
    </source>
</evidence>
<dbReference type="CDD" id="cd05117">
    <property type="entry name" value="STKc_CAMK"/>
    <property type="match status" value="1"/>
</dbReference>
<evidence type="ECO:0000256" key="5">
    <source>
        <dbReference type="ARBA" id="ARBA00022679"/>
    </source>
</evidence>
<evidence type="ECO:0000259" key="18">
    <source>
        <dbReference type="PROSITE" id="PS50222"/>
    </source>
</evidence>
<keyword evidence="4 16" id="KW-0723">Serine/threonine-protein kinase</keyword>
<dbReference type="InterPro" id="IPR002048">
    <property type="entry name" value="EF_hand_dom"/>
</dbReference>
<dbReference type="SUPFAM" id="SSF56112">
    <property type="entry name" value="Protein kinase-like (PK-like)"/>
    <property type="match status" value="1"/>
</dbReference>
<dbReference type="FunFam" id="1.10.238.10:FF:000299">
    <property type="entry name" value="Uncharacterized protein"/>
    <property type="match status" value="1"/>
</dbReference>
<dbReference type="PROSITE" id="PS50222">
    <property type="entry name" value="EF_HAND_2"/>
    <property type="match status" value="3"/>
</dbReference>
<evidence type="ECO:0000313" key="19">
    <source>
        <dbReference type="EMBL" id="CAG9310343.1"/>
    </source>
</evidence>
<dbReference type="InterPro" id="IPR017441">
    <property type="entry name" value="Protein_kinase_ATP_BS"/>
</dbReference>
<evidence type="ECO:0000256" key="14">
    <source>
        <dbReference type="ARBA" id="ARBA00048679"/>
    </source>
</evidence>
<evidence type="ECO:0000256" key="16">
    <source>
        <dbReference type="RuleBase" id="RU000304"/>
    </source>
</evidence>
<reference evidence="19" key="1">
    <citation type="submission" date="2021-09" db="EMBL/GenBank/DDBJ databases">
        <authorList>
            <consortium name="AG Swart"/>
            <person name="Singh M."/>
            <person name="Singh A."/>
            <person name="Seah K."/>
            <person name="Emmerich C."/>
        </authorList>
    </citation>
    <scope>NUCLEOTIDE SEQUENCE</scope>
    <source>
        <strain evidence="19">ATCC30299</strain>
    </source>
</reference>
<evidence type="ECO:0000256" key="8">
    <source>
        <dbReference type="ARBA" id="ARBA00022741"/>
    </source>
</evidence>
<evidence type="ECO:0000256" key="15">
    <source>
        <dbReference type="PROSITE-ProRule" id="PRU10141"/>
    </source>
</evidence>
<dbReference type="Proteomes" id="UP001162131">
    <property type="component" value="Unassembled WGS sequence"/>
</dbReference>
<dbReference type="InterPro" id="IPR050205">
    <property type="entry name" value="CDPK_Ser/Thr_kinases"/>
</dbReference>
<gene>
    <name evidence="19" type="ORF">BSTOLATCC_MIC1195</name>
</gene>
<keyword evidence="11 15" id="KW-0067">ATP-binding</keyword>
<dbReference type="InterPro" id="IPR011992">
    <property type="entry name" value="EF-hand-dom_pair"/>
</dbReference>
<accession>A0AAU9IPX6</accession>
<dbReference type="PROSITE" id="PS00018">
    <property type="entry name" value="EF_HAND_1"/>
    <property type="match status" value="4"/>
</dbReference>
<dbReference type="Gene3D" id="1.10.238.10">
    <property type="entry name" value="EF-hand"/>
    <property type="match status" value="2"/>
</dbReference>
<evidence type="ECO:0000256" key="10">
    <source>
        <dbReference type="ARBA" id="ARBA00022837"/>
    </source>
</evidence>
<keyword evidence="8 15" id="KW-0547">Nucleotide-binding</keyword>
<keyword evidence="10" id="KW-0106">Calcium</keyword>
<comment type="caution">
    <text evidence="19">The sequence shown here is derived from an EMBL/GenBank/DDBJ whole genome shotgun (WGS) entry which is preliminary data.</text>
</comment>
<feature type="domain" description="EF-hand" evidence="18">
    <location>
        <begin position="430"/>
        <end position="463"/>
    </location>
</feature>
<evidence type="ECO:0000313" key="20">
    <source>
        <dbReference type="Proteomes" id="UP001162131"/>
    </source>
</evidence>
<dbReference type="InterPro" id="IPR011009">
    <property type="entry name" value="Kinase-like_dom_sf"/>
</dbReference>
<organism evidence="19 20">
    <name type="scientific">Blepharisma stoltei</name>
    <dbReference type="NCBI Taxonomy" id="1481888"/>
    <lineage>
        <taxon>Eukaryota</taxon>
        <taxon>Sar</taxon>
        <taxon>Alveolata</taxon>
        <taxon>Ciliophora</taxon>
        <taxon>Postciliodesmatophora</taxon>
        <taxon>Heterotrichea</taxon>
        <taxon>Heterotrichida</taxon>
        <taxon>Blepharismidae</taxon>
        <taxon>Blepharisma</taxon>
    </lineage>
</organism>
<evidence type="ECO:0000256" key="4">
    <source>
        <dbReference type="ARBA" id="ARBA00022527"/>
    </source>
</evidence>
<dbReference type="FunFam" id="3.30.200.20:FF:000315">
    <property type="entry name" value="Calcium-dependent protein kinase 3"/>
    <property type="match status" value="1"/>
</dbReference>
<evidence type="ECO:0000256" key="11">
    <source>
        <dbReference type="ARBA" id="ARBA00022840"/>
    </source>
</evidence>
<dbReference type="PROSITE" id="PS00108">
    <property type="entry name" value="PROTEIN_KINASE_ST"/>
    <property type="match status" value="1"/>
</dbReference>
<comment type="catalytic activity">
    <reaction evidence="14">
        <text>L-seryl-[protein] + ATP = O-phospho-L-seryl-[protein] + ADP + H(+)</text>
        <dbReference type="Rhea" id="RHEA:17989"/>
        <dbReference type="Rhea" id="RHEA-COMP:9863"/>
        <dbReference type="Rhea" id="RHEA-COMP:11604"/>
        <dbReference type="ChEBI" id="CHEBI:15378"/>
        <dbReference type="ChEBI" id="CHEBI:29999"/>
        <dbReference type="ChEBI" id="CHEBI:30616"/>
        <dbReference type="ChEBI" id="CHEBI:83421"/>
        <dbReference type="ChEBI" id="CHEBI:456216"/>
        <dbReference type="EC" id="2.7.11.1"/>
    </reaction>
</comment>
<dbReference type="SUPFAM" id="SSF47473">
    <property type="entry name" value="EF-hand"/>
    <property type="match status" value="1"/>
</dbReference>
<comment type="cofactor">
    <cofactor evidence="1">
        <name>Mg(2+)</name>
        <dbReference type="ChEBI" id="CHEBI:18420"/>
    </cofactor>
</comment>
<dbReference type="PANTHER" id="PTHR24349">
    <property type="entry name" value="SERINE/THREONINE-PROTEIN KINASE"/>
    <property type="match status" value="1"/>
</dbReference>
<dbReference type="Gene3D" id="1.10.510.10">
    <property type="entry name" value="Transferase(Phosphotransferase) domain 1"/>
    <property type="match status" value="1"/>
</dbReference>
<evidence type="ECO:0000256" key="13">
    <source>
        <dbReference type="ARBA" id="ARBA00047899"/>
    </source>
</evidence>
<feature type="domain" description="EF-hand" evidence="18">
    <location>
        <begin position="323"/>
        <end position="358"/>
    </location>
</feature>
<evidence type="ECO:0000256" key="7">
    <source>
        <dbReference type="ARBA" id="ARBA00022737"/>
    </source>
</evidence>
<dbReference type="SMART" id="SM00054">
    <property type="entry name" value="EFh"/>
    <property type="match status" value="4"/>
</dbReference>
<evidence type="ECO:0000256" key="2">
    <source>
        <dbReference type="ARBA" id="ARBA00011245"/>
    </source>
</evidence>
<feature type="binding site" evidence="15">
    <location>
        <position position="53"/>
    </location>
    <ligand>
        <name>ATP</name>
        <dbReference type="ChEBI" id="CHEBI:30616"/>
    </ligand>
</feature>
<name>A0AAU9IPX6_9CILI</name>
<evidence type="ECO:0000259" key="17">
    <source>
        <dbReference type="PROSITE" id="PS50011"/>
    </source>
</evidence>
<evidence type="ECO:0000256" key="6">
    <source>
        <dbReference type="ARBA" id="ARBA00022723"/>
    </source>
</evidence>
<dbReference type="GO" id="GO:0005524">
    <property type="term" value="F:ATP binding"/>
    <property type="evidence" value="ECO:0007669"/>
    <property type="project" value="UniProtKB-UniRule"/>
</dbReference>
<evidence type="ECO:0000256" key="9">
    <source>
        <dbReference type="ARBA" id="ARBA00022777"/>
    </source>
</evidence>
<dbReference type="InterPro" id="IPR018247">
    <property type="entry name" value="EF_Hand_1_Ca_BS"/>
</dbReference>
<protein>
    <recommendedName>
        <fullName evidence="3">non-specific serine/threonine protein kinase</fullName>
        <ecNumber evidence="3">2.7.11.1</ecNumber>
    </recommendedName>
</protein>
<evidence type="ECO:0000256" key="12">
    <source>
        <dbReference type="ARBA" id="ARBA00024334"/>
    </source>
</evidence>
<keyword evidence="9" id="KW-0418">Kinase</keyword>
<comment type="catalytic activity">
    <reaction evidence="13">
        <text>L-threonyl-[protein] + ATP = O-phospho-L-threonyl-[protein] + ADP + H(+)</text>
        <dbReference type="Rhea" id="RHEA:46608"/>
        <dbReference type="Rhea" id="RHEA-COMP:11060"/>
        <dbReference type="Rhea" id="RHEA-COMP:11605"/>
        <dbReference type="ChEBI" id="CHEBI:15378"/>
        <dbReference type="ChEBI" id="CHEBI:30013"/>
        <dbReference type="ChEBI" id="CHEBI:30616"/>
        <dbReference type="ChEBI" id="CHEBI:61977"/>
        <dbReference type="ChEBI" id="CHEBI:456216"/>
        <dbReference type="EC" id="2.7.11.1"/>
    </reaction>
</comment>
<comment type="subunit">
    <text evidence="2">Monomer.</text>
</comment>
<dbReference type="Pfam" id="PF00069">
    <property type="entry name" value="Pkinase"/>
    <property type="match status" value="1"/>
</dbReference>
<dbReference type="FunFam" id="1.10.510.10:FF:000571">
    <property type="entry name" value="Maternal embryonic leucine zipper kinase"/>
    <property type="match status" value="1"/>
</dbReference>
<dbReference type="Pfam" id="PF13499">
    <property type="entry name" value="EF-hand_7"/>
    <property type="match status" value="2"/>
</dbReference>
<dbReference type="GO" id="GO:0005509">
    <property type="term" value="F:calcium ion binding"/>
    <property type="evidence" value="ECO:0007669"/>
    <property type="project" value="InterPro"/>
</dbReference>
<dbReference type="InterPro" id="IPR008271">
    <property type="entry name" value="Ser/Thr_kinase_AS"/>
</dbReference>
<dbReference type="EC" id="2.7.11.1" evidence="3"/>
<dbReference type="SMART" id="SM00220">
    <property type="entry name" value="S_TKc"/>
    <property type="match status" value="1"/>
</dbReference>
<keyword evidence="7" id="KW-0677">Repeat</keyword>
<keyword evidence="6" id="KW-0479">Metal-binding</keyword>
<evidence type="ECO:0000256" key="3">
    <source>
        <dbReference type="ARBA" id="ARBA00012513"/>
    </source>
</evidence>
<sequence length="468" mass="52657">MEDSVVVKKSYFVMFSQEDIKDHYELGNKLGDGSYGVVYVATHKTTGQIRAIKSIPKSRIRNPSRLETEIGIMKDADHPNVIKLYEVYENSRNIYLVMDFCTGGELFNYIIENKRVSERIAAGLFHQVLSAIRYLHMHDIVHRDLKPENLIFASSPASQSSLKLIDFGLSKIFTPESSPMLTRAGTPFYIAPEILAGRGYGKSCDLWSCGVILYILLSGYPPFFARNEAGILEKVRAGSYNFDRPEWQNVSEQAKDLISNLLKVNVEERFDVEQALAHPWIAAHEELPDTPLDFNVESLKEFRDECRLKKAVLMCIATQCSDNEINELRNAFIRLDANGDGTITLGELEHGISGLGGIGENIEGILKGMDVDKSGSIDYSEFLAATIDKSIYLQEERLRGAFETFDRDQSGKISADEIRQILGKEGNLDLSMYESLIREADKNNDGEIDFNEFISVMNSRRLSSLGRS</sequence>
<dbReference type="AlphaFoldDB" id="A0AAU9IPX6"/>
<dbReference type="PROSITE" id="PS00107">
    <property type="entry name" value="PROTEIN_KINASE_ATP"/>
    <property type="match status" value="1"/>
</dbReference>
<dbReference type="InterPro" id="IPR000719">
    <property type="entry name" value="Prot_kinase_dom"/>
</dbReference>
<proteinExistence type="inferred from homology"/>
<dbReference type="EMBL" id="CAJZBQ010000002">
    <property type="protein sequence ID" value="CAG9310343.1"/>
    <property type="molecule type" value="Genomic_DNA"/>
</dbReference>
<comment type="similarity">
    <text evidence="12">Belongs to the protein kinase superfamily. Ser/Thr protein kinase family. CDPK subfamily.</text>
</comment>
<keyword evidence="20" id="KW-1185">Reference proteome</keyword>
<feature type="domain" description="Protein kinase" evidence="17">
    <location>
        <begin position="24"/>
        <end position="281"/>
    </location>
</feature>
<keyword evidence="5" id="KW-0808">Transferase</keyword>
<dbReference type="PROSITE" id="PS50011">
    <property type="entry name" value="PROTEIN_KINASE_DOM"/>
    <property type="match status" value="1"/>
</dbReference>
<dbReference type="GO" id="GO:0004674">
    <property type="term" value="F:protein serine/threonine kinase activity"/>
    <property type="evidence" value="ECO:0007669"/>
    <property type="project" value="UniProtKB-KW"/>
</dbReference>
<feature type="domain" description="EF-hand" evidence="18">
    <location>
        <begin position="393"/>
        <end position="428"/>
    </location>
</feature>
<dbReference type="Gene3D" id="3.30.200.20">
    <property type="entry name" value="Phosphorylase Kinase, domain 1"/>
    <property type="match status" value="1"/>
</dbReference>